<keyword evidence="3" id="KW-0238">DNA-binding</keyword>
<organism evidence="6 7">
    <name type="scientific">Paenibacillus stellifer</name>
    <dbReference type="NCBI Taxonomy" id="169760"/>
    <lineage>
        <taxon>Bacteria</taxon>
        <taxon>Bacillati</taxon>
        <taxon>Bacillota</taxon>
        <taxon>Bacilli</taxon>
        <taxon>Bacillales</taxon>
        <taxon>Paenibacillaceae</taxon>
        <taxon>Paenibacillus</taxon>
    </lineage>
</organism>
<dbReference type="OrthoDB" id="9803735at2"/>
<dbReference type="Gene3D" id="3.40.190.290">
    <property type="match status" value="1"/>
</dbReference>
<reference evidence="6 7" key="1">
    <citation type="submission" date="2014-08" db="EMBL/GenBank/DDBJ databases">
        <title>Comparative genomics of the Paenibacillus odorifer group.</title>
        <authorList>
            <person name="den Bakker H.C."/>
            <person name="Tsai Y.-C."/>
            <person name="Martin N."/>
            <person name="Korlach J."/>
            <person name="Wiedmann M."/>
        </authorList>
    </citation>
    <scope>NUCLEOTIDE SEQUENCE [LARGE SCALE GENOMIC DNA]</scope>
    <source>
        <strain evidence="6 7">DSM 14472</strain>
    </source>
</reference>
<dbReference type="Proteomes" id="UP000029507">
    <property type="component" value="Chromosome"/>
</dbReference>
<dbReference type="HOGENOM" id="CLU_039613_6_2_9"/>
<keyword evidence="4" id="KW-0804">Transcription</keyword>
<dbReference type="InterPro" id="IPR000847">
    <property type="entry name" value="LysR_HTH_N"/>
</dbReference>
<gene>
    <name evidence="6" type="ORF">PSTEL_18140</name>
</gene>
<dbReference type="InterPro" id="IPR050950">
    <property type="entry name" value="HTH-type_LysR_regulators"/>
</dbReference>
<protein>
    <submittedName>
        <fullName evidence="6">LysR family transcriptional regulator</fullName>
    </submittedName>
</protein>
<evidence type="ECO:0000259" key="5">
    <source>
        <dbReference type="PROSITE" id="PS50931"/>
    </source>
</evidence>
<sequence>MDLLHLKYFQTVARTEHITEAAKMLHMAQPALSMIISKLEAELGVPLFDRVGRQIRLNEQGRIYLQRVNAALDSLEEGRRELSAWAGVEEKQVSLAVQSLSELSNVLSPFLKQYPDVQFKIMQASTEEEKLQLLERNEIDFFLTNEMMSTKDVVHVKLATDELMIAVPPGHRLAGSSRISLTEVAKDGFITLKPGYYYRKLTDEYCRIAGVDPNIVCEGDEPAAICGLIKSGLGIAFLPSRSSVENPALTYLHIDQLDCRITYYLAWKKERYLSRVAQIFREYVIQHFSAI</sequence>
<dbReference type="KEGG" id="pste:PSTEL_18140"/>
<evidence type="ECO:0000256" key="4">
    <source>
        <dbReference type="ARBA" id="ARBA00023163"/>
    </source>
</evidence>
<dbReference type="InterPro" id="IPR036390">
    <property type="entry name" value="WH_DNA-bd_sf"/>
</dbReference>
<comment type="similarity">
    <text evidence="1">Belongs to the LysR transcriptional regulatory family.</text>
</comment>
<dbReference type="InterPro" id="IPR005119">
    <property type="entry name" value="LysR_subst-bd"/>
</dbReference>
<dbReference type="EMBL" id="CP009286">
    <property type="protein sequence ID" value="AIQ64742.1"/>
    <property type="molecule type" value="Genomic_DNA"/>
</dbReference>
<dbReference type="PROSITE" id="PS50931">
    <property type="entry name" value="HTH_LYSR"/>
    <property type="match status" value="1"/>
</dbReference>
<dbReference type="PANTHER" id="PTHR30419:SF28">
    <property type="entry name" value="HTH-TYPE TRANSCRIPTIONAL REGULATOR BSDA"/>
    <property type="match status" value="1"/>
</dbReference>
<dbReference type="FunFam" id="1.10.10.10:FF:000001">
    <property type="entry name" value="LysR family transcriptional regulator"/>
    <property type="match status" value="1"/>
</dbReference>
<dbReference type="GO" id="GO:0003700">
    <property type="term" value="F:DNA-binding transcription factor activity"/>
    <property type="evidence" value="ECO:0007669"/>
    <property type="project" value="InterPro"/>
</dbReference>
<keyword evidence="7" id="KW-1185">Reference proteome</keyword>
<evidence type="ECO:0000313" key="7">
    <source>
        <dbReference type="Proteomes" id="UP000029507"/>
    </source>
</evidence>
<dbReference type="AlphaFoldDB" id="A0A089LUZ1"/>
<dbReference type="SUPFAM" id="SSF53850">
    <property type="entry name" value="Periplasmic binding protein-like II"/>
    <property type="match status" value="1"/>
</dbReference>
<dbReference type="STRING" id="169760.PSTEL_18140"/>
<dbReference type="Gene3D" id="1.10.10.10">
    <property type="entry name" value="Winged helix-like DNA-binding domain superfamily/Winged helix DNA-binding domain"/>
    <property type="match status" value="1"/>
</dbReference>
<dbReference type="SUPFAM" id="SSF46785">
    <property type="entry name" value="Winged helix' DNA-binding domain"/>
    <property type="match status" value="1"/>
</dbReference>
<dbReference type="InterPro" id="IPR036388">
    <property type="entry name" value="WH-like_DNA-bd_sf"/>
</dbReference>
<evidence type="ECO:0000256" key="2">
    <source>
        <dbReference type="ARBA" id="ARBA00023015"/>
    </source>
</evidence>
<dbReference type="PANTHER" id="PTHR30419">
    <property type="entry name" value="HTH-TYPE TRANSCRIPTIONAL REGULATOR YBHD"/>
    <property type="match status" value="1"/>
</dbReference>
<evidence type="ECO:0000256" key="1">
    <source>
        <dbReference type="ARBA" id="ARBA00009437"/>
    </source>
</evidence>
<name>A0A089LUZ1_9BACL</name>
<dbReference type="Pfam" id="PF03466">
    <property type="entry name" value="LysR_substrate"/>
    <property type="match status" value="1"/>
</dbReference>
<dbReference type="PRINTS" id="PR00039">
    <property type="entry name" value="HTHLYSR"/>
</dbReference>
<dbReference type="Pfam" id="PF00126">
    <property type="entry name" value="HTH_1"/>
    <property type="match status" value="1"/>
</dbReference>
<dbReference type="RefSeq" id="WP_038697247.1">
    <property type="nucleotide sequence ID" value="NZ_CP009286.1"/>
</dbReference>
<dbReference type="GO" id="GO:0005829">
    <property type="term" value="C:cytosol"/>
    <property type="evidence" value="ECO:0007669"/>
    <property type="project" value="TreeGrafter"/>
</dbReference>
<evidence type="ECO:0000256" key="3">
    <source>
        <dbReference type="ARBA" id="ARBA00023125"/>
    </source>
</evidence>
<feature type="domain" description="HTH lysR-type" evidence="5">
    <location>
        <begin position="1"/>
        <end position="58"/>
    </location>
</feature>
<proteinExistence type="inferred from homology"/>
<dbReference type="GO" id="GO:0003677">
    <property type="term" value="F:DNA binding"/>
    <property type="evidence" value="ECO:0007669"/>
    <property type="project" value="UniProtKB-KW"/>
</dbReference>
<evidence type="ECO:0000313" key="6">
    <source>
        <dbReference type="EMBL" id="AIQ64742.1"/>
    </source>
</evidence>
<keyword evidence="2" id="KW-0805">Transcription regulation</keyword>
<accession>A0A089LUZ1</accession>